<dbReference type="GO" id="GO:0008483">
    <property type="term" value="F:transaminase activity"/>
    <property type="evidence" value="ECO:0007669"/>
    <property type="project" value="UniProtKB-KW"/>
</dbReference>
<evidence type="ECO:0000256" key="4">
    <source>
        <dbReference type="RuleBase" id="RU000481"/>
    </source>
</evidence>
<keyword evidence="7" id="KW-1185">Reference proteome</keyword>
<evidence type="ECO:0000256" key="3">
    <source>
        <dbReference type="ARBA" id="ARBA00022679"/>
    </source>
</evidence>
<evidence type="ECO:0000256" key="2">
    <source>
        <dbReference type="ARBA" id="ARBA00022576"/>
    </source>
</evidence>
<organism evidence="6 7">
    <name type="scientific">Parvularcula bermudensis (strain ATCC BAA-594 / HTCC2503 / KCTC 12087)</name>
    <dbReference type="NCBI Taxonomy" id="314260"/>
    <lineage>
        <taxon>Bacteria</taxon>
        <taxon>Pseudomonadati</taxon>
        <taxon>Pseudomonadota</taxon>
        <taxon>Alphaproteobacteria</taxon>
        <taxon>Parvularculales</taxon>
        <taxon>Parvularculaceae</taxon>
        <taxon>Parvularcula</taxon>
    </lineage>
</organism>
<comment type="cofactor">
    <cofactor evidence="1 4">
        <name>pyridoxal 5'-phosphate</name>
        <dbReference type="ChEBI" id="CHEBI:597326"/>
    </cofactor>
</comment>
<gene>
    <name evidence="6" type="ordered locus">PB2503_06282</name>
</gene>
<dbReference type="InterPro" id="IPR015421">
    <property type="entry name" value="PyrdxlP-dep_Trfase_major"/>
</dbReference>
<dbReference type="Proteomes" id="UP000001302">
    <property type="component" value="Chromosome"/>
</dbReference>
<dbReference type="Gene3D" id="3.40.640.10">
    <property type="entry name" value="Type I PLP-dependent aspartate aminotransferase-like (Major domain)"/>
    <property type="match status" value="1"/>
</dbReference>
<reference evidence="7" key="1">
    <citation type="submission" date="2010-08" db="EMBL/GenBank/DDBJ databases">
        <title>Genome sequence of Parvularcula bermudensis HTCC2503.</title>
        <authorList>
            <person name="Kang D.-M."/>
            <person name="Oh H.-M."/>
            <person name="Cho J.-C."/>
        </authorList>
    </citation>
    <scope>NUCLEOTIDE SEQUENCE [LARGE SCALE GENOMIC DNA]</scope>
    <source>
        <strain evidence="7">ATCC BAA-594 / HTCC2503 / KCTC 12087</strain>
    </source>
</reference>
<keyword evidence="3 4" id="KW-0808">Transferase</keyword>
<dbReference type="SUPFAM" id="SSF53383">
    <property type="entry name" value="PLP-dependent transferases"/>
    <property type="match status" value="1"/>
</dbReference>
<dbReference type="PANTHER" id="PTHR42832">
    <property type="entry name" value="AMINO ACID AMINOTRANSFERASE"/>
    <property type="match status" value="1"/>
</dbReference>
<dbReference type="Pfam" id="PF00155">
    <property type="entry name" value="Aminotran_1_2"/>
    <property type="match status" value="1"/>
</dbReference>
<dbReference type="HOGENOM" id="CLU_017584_4_5_5"/>
<evidence type="ECO:0000256" key="1">
    <source>
        <dbReference type="ARBA" id="ARBA00001933"/>
    </source>
</evidence>
<proteinExistence type="inferred from homology"/>
<dbReference type="EC" id="2.6.1.-" evidence="4"/>
<dbReference type="InterPro" id="IPR015424">
    <property type="entry name" value="PyrdxlP-dep_Trfase"/>
</dbReference>
<evidence type="ECO:0000259" key="5">
    <source>
        <dbReference type="Pfam" id="PF00155"/>
    </source>
</evidence>
<evidence type="ECO:0000313" key="7">
    <source>
        <dbReference type="Proteomes" id="UP000001302"/>
    </source>
</evidence>
<dbReference type="KEGG" id="pbr:PB2503_06282"/>
<name>E0THM6_PARBH</name>
<dbReference type="InterPro" id="IPR004838">
    <property type="entry name" value="NHTrfase_class1_PyrdxlP-BS"/>
</dbReference>
<comment type="similarity">
    <text evidence="4">Belongs to the class-I pyridoxal-phosphate-dependent aminotransferase family.</text>
</comment>
<sequence length="390" mass="42843">MRKRSLDDFHQTRRLPPYVFAQVAEMVKAARAAGRDIIDLSMGSPDMQAAPQVIETLRERVYDEDASRYSDSRGILPLRQACADYYDQRFGVALNPDTQVVATLGSKNAFANLAFAITAPGDLICCPNPSYPIHMFGFVMAGGSVRHLPAEPSEEVFRAAERTIRFSVPKPIALILNYPSNPTTITAEIGFYEEAVRFAKKHDLFLLSDLAYAEVYEGTPPPSLLQVEGAMDISVEFTSASKSFNMAGWRMGFAVGNEDLIAALTRVKSYLDYGSFGPIQQACTVALQDWQSITDDVRAHYRSRRRALHKAAEEAGWHIPRSETTMFAWTPLPKGETDSLAFCRRMVAEAGVALSPGVGFGEGGEGHVRIALVADEARLAEAAQRVGRAL</sequence>
<reference evidence="6 7" key="2">
    <citation type="journal article" date="2011" name="J. Bacteriol.">
        <title>Complete genome sequence of strain HTCC2503T of Parvularcula bermudensis, the type species of the order "Parvularculales" in the class Alphaproteobacteria.</title>
        <authorList>
            <person name="Oh H.M."/>
            <person name="Kang I."/>
            <person name="Vergin K.L."/>
            <person name="Kang D."/>
            <person name="Rhee K.H."/>
            <person name="Giovannoni S.J."/>
            <person name="Cho J.C."/>
        </authorList>
    </citation>
    <scope>NUCLEOTIDE SEQUENCE [LARGE SCALE GENOMIC DNA]</scope>
    <source>
        <strain evidence="7">ATCC BAA-594 / HTCC2503 / KCTC 12087</strain>
    </source>
</reference>
<evidence type="ECO:0000313" key="6">
    <source>
        <dbReference type="EMBL" id="ADM09322.1"/>
    </source>
</evidence>
<dbReference type="InterPro" id="IPR050881">
    <property type="entry name" value="LL-DAP_aminotransferase"/>
</dbReference>
<dbReference type="Gene3D" id="3.90.1150.10">
    <property type="entry name" value="Aspartate Aminotransferase, domain 1"/>
    <property type="match status" value="1"/>
</dbReference>
<dbReference type="InterPro" id="IPR015422">
    <property type="entry name" value="PyrdxlP-dep_Trfase_small"/>
</dbReference>
<protein>
    <recommendedName>
        <fullName evidence="4">Aminotransferase</fullName>
        <ecNumber evidence="4">2.6.1.-</ecNumber>
    </recommendedName>
</protein>
<dbReference type="CDD" id="cd00609">
    <property type="entry name" value="AAT_like"/>
    <property type="match status" value="1"/>
</dbReference>
<dbReference type="PANTHER" id="PTHR42832:SF1">
    <property type="entry name" value="GLUTAMATE-PYRUVATE AMINOTRANSFERASE ALAC"/>
    <property type="match status" value="1"/>
</dbReference>
<dbReference type="PROSITE" id="PS00105">
    <property type="entry name" value="AA_TRANSFER_CLASS_1"/>
    <property type="match status" value="1"/>
</dbReference>
<feature type="domain" description="Aminotransferase class I/classII large" evidence="5">
    <location>
        <begin position="36"/>
        <end position="386"/>
    </location>
</feature>
<keyword evidence="2 4" id="KW-0032">Aminotransferase</keyword>
<dbReference type="InterPro" id="IPR004839">
    <property type="entry name" value="Aminotransferase_I/II_large"/>
</dbReference>
<dbReference type="EMBL" id="CP002156">
    <property type="protein sequence ID" value="ADM09322.1"/>
    <property type="molecule type" value="Genomic_DNA"/>
</dbReference>
<dbReference type="eggNOG" id="COG0436">
    <property type="taxonomic scope" value="Bacteria"/>
</dbReference>
<dbReference type="AlphaFoldDB" id="E0THM6"/>
<accession>E0THM6</accession>
<dbReference type="GO" id="GO:0030170">
    <property type="term" value="F:pyridoxal phosphate binding"/>
    <property type="evidence" value="ECO:0007669"/>
    <property type="project" value="InterPro"/>
</dbReference>
<dbReference type="STRING" id="314260.PB2503_06282"/>